<dbReference type="Gene3D" id="3.40.50.1820">
    <property type="entry name" value="alpha/beta hydrolase"/>
    <property type="match status" value="1"/>
</dbReference>
<dbReference type="EMBL" id="JACHHG010000012">
    <property type="protein sequence ID" value="MBB6099462.1"/>
    <property type="molecule type" value="Genomic_DNA"/>
</dbReference>
<protein>
    <submittedName>
        <fullName evidence="5">Carboxymethylenebutenolidase</fullName>
        <ecNumber evidence="5">3.1.1.45</ecNumber>
    </submittedName>
</protein>
<feature type="region of interest" description="Disordered" evidence="2">
    <location>
        <begin position="345"/>
        <end position="364"/>
    </location>
</feature>
<sequence>MNVSPLLVKLGLCLSVLSAGCAQVPNGLNNAPIHAPEALEAAETEIVQPLSVASEGELNASAAGYDMIDVTIPAELHAQKLPIPAKLARPKGASPNQPRATVMVLHGSGGLFKTPDKKDRKPGNPVCKSEMSSQFVNWTAQLTSMGYNVLLPSSYSARGFCDKHDDTKRMPKSFDTDEEQVLGRLYDVDASSRYLCGLSDVDCNELGLLGWSQGGTATMVALHWQMDRAIEAFRKEHRKDIDFEIVGLKPGRPKFKLGVAYYPGCGFDGFLTLSTRSKTPAEDKYFPTAPLTVLHGTKDSLLERCSTEYARGERETQIEQVAAYLKVPNPYEITVFKGAGHGFDGSDSKGSKGSASSDKTASREARKIAVAKFTEYLK</sequence>
<evidence type="ECO:0000256" key="1">
    <source>
        <dbReference type="ARBA" id="ARBA00022801"/>
    </source>
</evidence>
<evidence type="ECO:0000313" key="5">
    <source>
        <dbReference type="EMBL" id="MBB6099462.1"/>
    </source>
</evidence>
<dbReference type="Proteomes" id="UP000569951">
    <property type="component" value="Unassembled WGS sequence"/>
</dbReference>
<evidence type="ECO:0000259" key="4">
    <source>
        <dbReference type="Pfam" id="PF01738"/>
    </source>
</evidence>
<reference evidence="5 6" key="1">
    <citation type="submission" date="2020-08" db="EMBL/GenBank/DDBJ databases">
        <title>Genomic Encyclopedia of Type Strains, Phase IV (KMG-IV): sequencing the most valuable type-strain genomes for metagenomic binning, comparative biology and taxonomic classification.</title>
        <authorList>
            <person name="Goeker M."/>
        </authorList>
    </citation>
    <scope>NUCLEOTIDE SEQUENCE [LARGE SCALE GENOMIC DNA]</scope>
    <source>
        <strain evidence="5 6">DSM 21458</strain>
    </source>
</reference>
<dbReference type="AlphaFoldDB" id="A0A841I6D3"/>
<proteinExistence type="predicted"/>
<keyword evidence="3" id="KW-0732">Signal</keyword>
<comment type="caution">
    <text evidence="5">The sequence shown here is derived from an EMBL/GenBank/DDBJ whole genome shotgun (WGS) entry which is preliminary data.</text>
</comment>
<dbReference type="InterPro" id="IPR002925">
    <property type="entry name" value="Dienelactn_hydro"/>
</dbReference>
<dbReference type="GO" id="GO:0008806">
    <property type="term" value="F:carboxymethylenebutenolidase activity"/>
    <property type="evidence" value="ECO:0007669"/>
    <property type="project" value="UniProtKB-EC"/>
</dbReference>
<organism evidence="5 6">
    <name type="scientific">Deinobacterium chartae</name>
    <dbReference type="NCBI Taxonomy" id="521158"/>
    <lineage>
        <taxon>Bacteria</taxon>
        <taxon>Thermotogati</taxon>
        <taxon>Deinococcota</taxon>
        <taxon>Deinococci</taxon>
        <taxon>Deinococcales</taxon>
        <taxon>Deinococcaceae</taxon>
        <taxon>Deinobacterium</taxon>
    </lineage>
</organism>
<dbReference type="RefSeq" id="WP_183988216.1">
    <property type="nucleotide sequence ID" value="NZ_JACHHG010000012.1"/>
</dbReference>
<evidence type="ECO:0000256" key="2">
    <source>
        <dbReference type="SAM" id="MobiDB-lite"/>
    </source>
</evidence>
<dbReference type="InterPro" id="IPR029058">
    <property type="entry name" value="AB_hydrolase_fold"/>
</dbReference>
<keyword evidence="6" id="KW-1185">Reference proteome</keyword>
<dbReference type="InterPro" id="IPR050261">
    <property type="entry name" value="FrsA_esterase"/>
</dbReference>
<feature type="signal peptide" evidence="3">
    <location>
        <begin position="1"/>
        <end position="24"/>
    </location>
</feature>
<keyword evidence="1 5" id="KW-0378">Hydrolase</keyword>
<evidence type="ECO:0000256" key="3">
    <source>
        <dbReference type="SAM" id="SignalP"/>
    </source>
</evidence>
<dbReference type="Pfam" id="PF01738">
    <property type="entry name" value="DLH"/>
    <property type="match status" value="1"/>
</dbReference>
<accession>A0A841I6D3</accession>
<dbReference type="PANTHER" id="PTHR22946:SF9">
    <property type="entry name" value="POLYKETIDE TRANSFERASE AF380"/>
    <property type="match status" value="1"/>
</dbReference>
<dbReference type="PANTHER" id="PTHR22946">
    <property type="entry name" value="DIENELACTONE HYDROLASE DOMAIN-CONTAINING PROTEIN-RELATED"/>
    <property type="match status" value="1"/>
</dbReference>
<feature type="chain" id="PRO_5032436863" evidence="3">
    <location>
        <begin position="25"/>
        <end position="378"/>
    </location>
</feature>
<gene>
    <name evidence="5" type="ORF">HNR42_002912</name>
</gene>
<evidence type="ECO:0000313" key="6">
    <source>
        <dbReference type="Proteomes" id="UP000569951"/>
    </source>
</evidence>
<dbReference type="SUPFAM" id="SSF53474">
    <property type="entry name" value="alpha/beta-Hydrolases"/>
    <property type="match status" value="1"/>
</dbReference>
<name>A0A841I6D3_9DEIO</name>
<feature type="domain" description="Dienelactone hydrolase" evidence="4">
    <location>
        <begin position="138"/>
        <end position="375"/>
    </location>
</feature>
<dbReference type="EC" id="3.1.1.45" evidence="5"/>